<dbReference type="InterPro" id="IPR035901">
    <property type="entry name" value="GIY-YIG_endonuc_sf"/>
</dbReference>
<dbReference type="Gene3D" id="3.40.1440.10">
    <property type="entry name" value="GIY-YIG endonuclease"/>
    <property type="match status" value="1"/>
</dbReference>
<dbReference type="PANTHER" id="PTHR34477">
    <property type="entry name" value="UPF0213 PROTEIN YHBQ"/>
    <property type="match status" value="1"/>
</dbReference>
<accession>A0A1F8GQ08</accession>
<dbReference type="Pfam" id="PF01541">
    <property type="entry name" value="GIY-YIG"/>
    <property type="match status" value="1"/>
</dbReference>
<dbReference type="InterPro" id="IPR000305">
    <property type="entry name" value="GIY-YIG_endonuc"/>
</dbReference>
<dbReference type="EMBL" id="MGKP01000029">
    <property type="protein sequence ID" value="OGN27502.1"/>
    <property type="molecule type" value="Genomic_DNA"/>
</dbReference>
<gene>
    <name evidence="3" type="ORF">A3A33_04740</name>
</gene>
<dbReference type="STRING" id="1802701.A3A33_04740"/>
<evidence type="ECO:0000313" key="4">
    <source>
        <dbReference type="Proteomes" id="UP000179047"/>
    </source>
</evidence>
<feature type="domain" description="GIY-YIG" evidence="2">
    <location>
        <begin position="1"/>
        <end position="74"/>
    </location>
</feature>
<dbReference type="Proteomes" id="UP000179047">
    <property type="component" value="Unassembled WGS sequence"/>
</dbReference>
<protein>
    <recommendedName>
        <fullName evidence="2">GIY-YIG domain-containing protein</fullName>
    </recommendedName>
</protein>
<dbReference type="AlphaFoldDB" id="A0A1F8GQ08"/>
<evidence type="ECO:0000259" key="2">
    <source>
        <dbReference type="PROSITE" id="PS50164"/>
    </source>
</evidence>
<dbReference type="PROSITE" id="PS50164">
    <property type="entry name" value="GIY_YIG"/>
    <property type="match status" value="1"/>
</dbReference>
<organism evidence="3 4">
    <name type="scientific">Candidatus Yanofskybacteria bacterium RIFCSPLOWO2_01_FULL_49_25</name>
    <dbReference type="NCBI Taxonomy" id="1802701"/>
    <lineage>
        <taxon>Bacteria</taxon>
        <taxon>Candidatus Yanofskyibacteriota</taxon>
    </lineage>
</organism>
<sequence>MYTVYVLGNREGKLYKGRTGDMKRRLKEHNAGNTATTRKMGKVKVLYSEEFQDLEEAKKREVYFKTAAGRRFIKKKLGL</sequence>
<dbReference type="SUPFAM" id="SSF82771">
    <property type="entry name" value="GIY-YIG endonuclease"/>
    <property type="match status" value="1"/>
</dbReference>
<dbReference type="PANTHER" id="PTHR34477:SF1">
    <property type="entry name" value="UPF0213 PROTEIN YHBQ"/>
    <property type="match status" value="1"/>
</dbReference>
<proteinExistence type="inferred from homology"/>
<comment type="similarity">
    <text evidence="1">Belongs to the UPF0213 family.</text>
</comment>
<evidence type="ECO:0000313" key="3">
    <source>
        <dbReference type="EMBL" id="OGN27502.1"/>
    </source>
</evidence>
<dbReference type="InterPro" id="IPR050190">
    <property type="entry name" value="UPF0213_domain"/>
</dbReference>
<reference evidence="3 4" key="1">
    <citation type="journal article" date="2016" name="Nat. Commun.">
        <title>Thousands of microbial genomes shed light on interconnected biogeochemical processes in an aquifer system.</title>
        <authorList>
            <person name="Anantharaman K."/>
            <person name="Brown C.T."/>
            <person name="Hug L.A."/>
            <person name="Sharon I."/>
            <person name="Castelle C.J."/>
            <person name="Probst A.J."/>
            <person name="Thomas B.C."/>
            <person name="Singh A."/>
            <person name="Wilkins M.J."/>
            <person name="Karaoz U."/>
            <person name="Brodie E.L."/>
            <person name="Williams K.H."/>
            <person name="Hubbard S.S."/>
            <person name="Banfield J.F."/>
        </authorList>
    </citation>
    <scope>NUCLEOTIDE SEQUENCE [LARGE SCALE GENOMIC DNA]</scope>
</reference>
<comment type="caution">
    <text evidence="3">The sequence shown here is derived from an EMBL/GenBank/DDBJ whole genome shotgun (WGS) entry which is preliminary data.</text>
</comment>
<name>A0A1F8GQ08_9BACT</name>
<evidence type="ECO:0000256" key="1">
    <source>
        <dbReference type="ARBA" id="ARBA00007435"/>
    </source>
</evidence>